<dbReference type="Proteomes" id="UP000270021">
    <property type="component" value="Chromosome"/>
</dbReference>
<dbReference type="Pfam" id="PF01381">
    <property type="entry name" value="HTH_3"/>
    <property type="match status" value="1"/>
</dbReference>
<dbReference type="InterPro" id="IPR010982">
    <property type="entry name" value="Lambda_DNA-bd_dom_sf"/>
</dbReference>
<organism evidence="2 3">
    <name type="scientific">Flaviflexus salsibiostraticola</name>
    <dbReference type="NCBI Taxonomy" id="1282737"/>
    <lineage>
        <taxon>Bacteria</taxon>
        <taxon>Bacillati</taxon>
        <taxon>Actinomycetota</taxon>
        <taxon>Actinomycetes</taxon>
        <taxon>Actinomycetales</taxon>
        <taxon>Actinomycetaceae</taxon>
        <taxon>Flaviflexus</taxon>
    </lineage>
</organism>
<dbReference type="KEGG" id="fsl:EJO69_01530"/>
<dbReference type="CDD" id="cd00093">
    <property type="entry name" value="HTH_XRE"/>
    <property type="match status" value="1"/>
</dbReference>
<protein>
    <submittedName>
        <fullName evidence="2">XRE family transcriptional regulator</fullName>
    </submittedName>
</protein>
<keyword evidence="3" id="KW-1185">Reference proteome</keyword>
<evidence type="ECO:0000313" key="2">
    <source>
        <dbReference type="EMBL" id="AZN29124.1"/>
    </source>
</evidence>
<evidence type="ECO:0000313" key="3">
    <source>
        <dbReference type="Proteomes" id="UP000270021"/>
    </source>
</evidence>
<dbReference type="SMART" id="SM00530">
    <property type="entry name" value="HTH_XRE"/>
    <property type="match status" value="1"/>
</dbReference>
<dbReference type="EMBL" id="CP034438">
    <property type="protein sequence ID" value="AZN29124.1"/>
    <property type="molecule type" value="Genomic_DNA"/>
</dbReference>
<dbReference type="GO" id="GO:0003677">
    <property type="term" value="F:DNA binding"/>
    <property type="evidence" value="ECO:0007669"/>
    <property type="project" value="InterPro"/>
</dbReference>
<dbReference type="Gene3D" id="1.10.260.40">
    <property type="entry name" value="lambda repressor-like DNA-binding domains"/>
    <property type="match status" value="1"/>
</dbReference>
<accession>A0A3S8Z6R1</accession>
<dbReference type="SUPFAM" id="SSF47413">
    <property type="entry name" value="lambda repressor-like DNA-binding domains"/>
    <property type="match status" value="1"/>
</dbReference>
<proteinExistence type="predicted"/>
<name>A0A3S8Z6R1_9ACTO</name>
<evidence type="ECO:0000259" key="1">
    <source>
        <dbReference type="PROSITE" id="PS50943"/>
    </source>
</evidence>
<gene>
    <name evidence="2" type="ORF">EJO69_01530</name>
</gene>
<dbReference type="OrthoDB" id="3268507at2"/>
<dbReference type="RefSeq" id="WP_126038304.1">
    <property type="nucleotide sequence ID" value="NZ_CP034438.1"/>
</dbReference>
<dbReference type="InterPro" id="IPR001387">
    <property type="entry name" value="Cro/C1-type_HTH"/>
</dbReference>
<reference evidence="2 3" key="1">
    <citation type="submission" date="2018-12" db="EMBL/GenBank/DDBJ databases">
        <title>Complete genome sequence of Flaviflexus salsibiostraticola KCTC 33148.</title>
        <authorList>
            <person name="Bae J.-W."/>
        </authorList>
    </citation>
    <scope>NUCLEOTIDE SEQUENCE [LARGE SCALE GENOMIC DNA]</scope>
    <source>
        <strain evidence="2 3">KCTC 33148</strain>
    </source>
</reference>
<dbReference type="PROSITE" id="PS50943">
    <property type="entry name" value="HTH_CROC1"/>
    <property type="match status" value="1"/>
</dbReference>
<feature type="domain" description="HTH cro/C1-type" evidence="1">
    <location>
        <begin position="23"/>
        <end position="79"/>
    </location>
</feature>
<dbReference type="AlphaFoldDB" id="A0A3S8Z6R1"/>
<sequence length="90" mass="9834">MKKTSVPYALFVHALGQTCVLHRNDLGLSQRAFAHEIGIDPSTYQVVEAGRTFKGELANPTARTLMSIADGFGLTLVDLVDESWELAETL</sequence>